<feature type="region of interest" description="Disordered" evidence="6">
    <location>
        <begin position="236"/>
        <end position="260"/>
    </location>
</feature>
<organism evidence="8">
    <name type="scientific">Solanum lycopersicum</name>
    <name type="common">Tomato</name>
    <name type="synonym">Lycopersicon esculentum</name>
    <dbReference type="NCBI Taxonomy" id="4081"/>
    <lineage>
        <taxon>Eukaryota</taxon>
        <taxon>Viridiplantae</taxon>
        <taxon>Streptophyta</taxon>
        <taxon>Embryophyta</taxon>
        <taxon>Tracheophyta</taxon>
        <taxon>Spermatophyta</taxon>
        <taxon>Magnoliopsida</taxon>
        <taxon>eudicotyledons</taxon>
        <taxon>Gunneridae</taxon>
        <taxon>Pentapetalae</taxon>
        <taxon>asterids</taxon>
        <taxon>lamiids</taxon>
        <taxon>Solanales</taxon>
        <taxon>Solanaceae</taxon>
        <taxon>Solanoideae</taxon>
        <taxon>Solaneae</taxon>
        <taxon>Solanum</taxon>
        <taxon>Solanum subgen. Lycopersicon</taxon>
    </lineage>
</organism>
<evidence type="ECO:0000256" key="3">
    <source>
        <dbReference type="ARBA" id="ARBA00022771"/>
    </source>
</evidence>
<dbReference type="Pfam" id="PF05699">
    <property type="entry name" value="Dimer_Tnp_hAT"/>
    <property type="match status" value="1"/>
</dbReference>
<dbReference type="InterPro" id="IPR052035">
    <property type="entry name" value="ZnF_BED_domain_contain"/>
</dbReference>
<comment type="subcellular location">
    <subcellularLocation>
        <location evidence="1">Nucleus</location>
    </subcellularLocation>
</comment>
<keyword evidence="9" id="KW-1185">Reference proteome</keyword>
<dbReference type="PANTHER" id="PTHR46481:SF10">
    <property type="entry name" value="ZINC FINGER BED DOMAIN-CONTAINING PROTEIN 39"/>
    <property type="match status" value="1"/>
</dbReference>
<dbReference type="Gramene" id="Solyc05g044585.1.1">
    <property type="protein sequence ID" value="Solyc05g044585.1.1"/>
    <property type="gene ID" value="Solyc05g044585.1"/>
</dbReference>
<reference evidence="8" key="2">
    <citation type="submission" date="2019-01" db="UniProtKB">
        <authorList>
            <consortium name="EnsemblPlants"/>
        </authorList>
    </citation>
    <scope>IDENTIFICATION</scope>
    <source>
        <strain evidence="8">cv. Heinz 1706</strain>
    </source>
</reference>
<dbReference type="InParanoid" id="A0A3Q7GKP9"/>
<evidence type="ECO:0000313" key="8">
    <source>
        <dbReference type="EnsemblPlants" id="Solyc05g044585.1.1"/>
    </source>
</evidence>
<keyword evidence="4" id="KW-0862">Zinc</keyword>
<dbReference type="InterPro" id="IPR012337">
    <property type="entry name" value="RNaseH-like_sf"/>
</dbReference>
<accession>A0A3Q7GKP9</accession>
<dbReference type="PANTHER" id="PTHR46481">
    <property type="entry name" value="ZINC FINGER BED DOMAIN-CONTAINING PROTEIN 4"/>
    <property type="match status" value="1"/>
</dbReference>
<feature type="compositionally biased region" description="Basic and acidic residues" evidence="6">
    <location>
        <begin position="236"/>
        <end position="248"/>
    </location>
</feature>
<sequence length="260" mass="28819">MSSLEVVENCKVEESVRGSNMVQSELNTSNPSGPLTHRIYNKDRDRENFAKMVVVCGLPFSFGEHPGFIAYIRETYNPSFKGLSRSMNLDIQPEEEPDLVTCQNSIKFFAKEMYDKYSFLDNVEDPQTSMNQGTDDITNDDGIPELLNWWRNRGDQFPKLSRMVKDVLAIQRSSSGEGWSGVPESIKGRGPRVDQGVWPESRSGVWRSRGMGGVVPGTIKCRGPRVDRGCGACERVGGKGDMDPESVKGRGPRVDGFGAG</sequence>
<proteinExistence type="predicted"/>
<evidence type="ECO:0000259" key="7">
    <source>
        <dbReference type="Pfam" id="PF05699"/>
    </source>
</evidence>
<dbReference type="AlphaFoldDB" id="A0A3Q7GKP9"/>
<dbReference type="GO" id="GO:0005634">
    <property type="term" value="C:nucleus"/>
    <property type="evidence" value="ECO:0007669"/>
    <property type="project" value="UniProtKB-SubCell"/>
</dbReference>
<evidence type="ECO:0000256" key="4">
    <source>
        <dbReference type="ARBA" id="ARBA00022833"/>
    </source>
</evidence>
<dbReference type="SUPFAM" id="SSF53098">
    <property type="entry name" value="Ribonuclease H-like"/>
    <property type="match status" value="1"/>
</dbReference>
<evidence type="ECO:0000256" key="6">
    <source>
        <dbReference type="SAM" id="MobiDB-lite"/>
    </source>
</evidence>
<evidence type="ECO:0000256" key="2">
    <source>
        <dbReference type="ARBA" id="ARBA00022723"/>
    </source>
</evidence>
<keyword evidence="2" id="KW-0479">Metal-binding</keyword>
<dbReference type="Proteomes" id="UP000004994">
    <property type="component" value="Chromosome 5"/>
</dbReference>
<feature type="region of interest" description="Disordered" evidence="6">
    <location>
        <begin position="175"/>
        <end position="199"/>
    </location>
</feature>
<dbReference type="GO" id="GO:0008270">
    <property type="term" value="F:zinc ion binding"/>
    <property type="evidence" value="ECO:0007669"/>
    <property type="project" value="UniProtKB-KW"/>
</dbReference>
<name>A0A3Q7GKP9_SOLLC</name>
<dbReference type="GO" id="GO:0046983">
    <property type="term" value="F:protein dimerization activity"/>
    <property type="evidence" value="ECO:0007669"/>
    <property type="project" value="InterPro"/>
</dbReference>
<evidence type="ECO:0000313" key="9">
    <source>
        <dbReference type="Proteomes" id="UP000004994"/>
    </source>
</evidence>
<protein>
    <recommendedName>
        <fullName evidence="7">HAT C-terminal dimerisation domain-containing protein</fullName>
    </recommendedName>
</protein>
<keyword evidence="3" id="KW-0863">Zinc-finger</keyword>
<dbReference type="InterPro" id="IPR008906">
    <property type="entry name" value="HATC_C_dom"/>
</dbReference>
<evidence type="ECO:0000256" key="1">
    <source>
        <dbReference type="ARBA" id="ARBA00004123"/>
    </source>
</evidence>
<keyword evidence="5" id="KW-0539">Nucleus</keyword>
<feature type="domain" description="HAT C-terminal dimerisation" evidence="7">
    <location>
        <begin position="145"/>
        <end position="174"/>
    </location>
</feature>
<reference evidence="8" key="1">
    <citation type="journal article" date="2012" name="Nature">
        <title>The tomato genome sequence provides insights into fleshy fruit evolution.</title>
        <authorList>
            <consortium name="Tomato Genome Consortium"/>
        </authorList>
    </citation>
    <scope>NUCLEOTIDE SEQUENCE [LARGE SCALE GENOMIC DNA]</scope>
    <source>
        <strain evidence="8">cv. Heinz 1706</strain>
    </source>
</reference>
<dbReference type="EnsemblPlants" id="Solyc05g044585.1.1">
    <property type="protein sequence ID" value="Solyc05g044585.1.1"/>
    <property type="gene ID" value="Solyc05g044585.1"/>
</dbReference>
<evidence type="ECO:0000256" key="5">
    <source>
        <dbReference type="ARBA" id="ARBA00023242"/>
    </source>
</evidence>